<organism evidence="1">
    <name type="scientific">marine metagenome</name>
    <dbReference type="NCBI Taxonomy" id="408172"/>
    <lineage>
        <taxon>unclassified sequences</taxon>
        <taxon>metagenomes</taxon>
        <taxon>ecological metagenomes</taxon>
    </lineage>
</organism>
<protein>
    <submittedName>
        <fullName evidence="1">Uncharacterized protein</fullName>
    </submittedName>
</protein>
<sequence length="294" mass="33702">KLRAVKESDKIDITTGSQQEQRLVYLRVNDNSLEINGFLGDREFTGENQIEDAHEHFLNLDFKNAILDLVDTNKGNRIKNIVLNALTVGEGIGSSSSGSLLVGKLHIGYEYQANYQELKSFRKKVEEIRNPSAESDKQIDRNVKEFHREIEDYHMAQRAFKDLESNPNDSNARITLTRLEDEYDKEWVTFVSGASQEEFEDWQDDVVPEGEEDKIVSADIPLIYLGEVYLNKEYSLDFKQSRIKVGKKSKGEISMETGKGEERDLRGKQVNDIKDLNRLKAAYIGLSRRVENYG</sequence>
<dbReference type="AlphaFoldDB" id="A0A382T3K9"/>
<name>A0A382T3K9_9ZZZZ</name>
<proteinExistence type="predicted"/>
<gene>
    <name evidence="1" type="ORF">METZ01_LOCUS369417</name>
</gene>
<evidence type="ECO:0000313" key="1">
    <source>
        <dbReference type="EMBL" id="SVD16563.1"/>
    </source>
</evidence>
<accession>A0A382T3K9</accession>
<dbReference type="EMBL" id="UINC01133560">
    <property type="protein sequence ID" value="SVD16563.1"/>
    <property type="molecule type" value="Genomic_DNA"/>
</dbReference>
<reference evidence="1" key="1">
    <citation type="submission" date="2018-05" db="EMBL/GenBank/DDBJ databases">
        <authorList>
            <person name="Lanie J.A."/>
            <person name="Ng W.-L."/>
            <person name="Kazmierczak K.M."/>
            <person name="Andrzejewski T.M."/>
            <person name="Davidsen T.M."/>
            <person name="Wayne K.J."/>
            <person name="Tettelin H."/>
            <person name="Glass J.I."/>
            <person name="Rusch D."/>
            <person name="Podicherti R."/>
            <person name="Tsui H.-C.T."/>
            <person name="Winkler M.E."/>
        </authorList>
    </citation>
    <scope>NUCLEOTIDE SEQUENCE</scope>
</reference>
<feature type="non-terminal residue" evidence="1">
    <location>
        <position position="1"/>
    </location>
</feature>